<evidence type="ECO:0000313" key="2">
    <source>
        <dbReference type="EMBL" id="CZR68124.1"/>
    </source>
</evidence>
<dbReference type="AlphaFoldDB" id="A0A1L7XSV4"/>
<evidence type="ECO:0000313" key="3">
    <source>
        <dbReference type="Proteomes" id="UP000184330"/>
    </source>
</evidence>
<organism evidence="2 3">
    <name type="scientific">Phialocephala subalpina</name>
    <dbReference type="NCBI Taxonomy" id="576137"/>
    <lineage>
        <taxon>Eukaryota</taxon>
        <taxon>Fungi</taxon>
        <taxon>Dikarya</taxon>
        <taxon>Ascomycota</taxon>
        <taxon>Pezizomycotina</taxon>
        <taxon>Leotiomycetes</taxon>
        <taxon>Helotiales</taxon>
        <taxon>Mollisiaceae</taxon>
        <taxon>Phialocephala</taxon>
        <taxon>Phialocephala fortinii species complex</taxon>
    </lineage>
</organism>
<dbReference type="Proteomes" id="UP000184330">
    <property type="component" value="Unassembled WGS sequence"/>
</dbReference>
<dbReference type="EMBL" id="FJOG01000051">
    <property type="protein sequence ID" value="CZR68124.1"/>
    <property type="molecule type" value="Genomic_DNA"/>
</dbReference>
<evidence type="ECO:0000259" key="1">
    <source>
        <dbReference type="Pfam" id="PF06985"/>
    </source>
</evidence>
<dbReference type="Pfam" id="PF06985">
    <property type="entry name" value="HET"/>
    <property type="match status" value="1"/>
</dbReference>
<gene>
    <name evidence="2" type="ORF">PAC_18023</name>
</gene>
<sequence>MWGDGKDRRVISINGLELHVTSNLATALPFLRVDRIRTIWIDAICIYFDRYRTEYLRNLRFGPLFPEQVARRHPSEAKRVATQYVRKGMHLMTMRGRDLTPERCYDAVVGDGTCTVVLVPREGGEINKLLIASRVESVAKNEPQLATLEPKKRMITECTWVLFFHHQHLLTSLKIGRTFLSRE</sequence>
<dbReference type="OrthoDB" id="194358at2759"/>
<proteinExistence type="predicted"/>
<accession>A0A1L7XSV4</accession>
<keyword evidence="3" id="KW-1185">Reference proteome</keyword>
<protein>
    <recommendedName>
        <fullName evidence="1">Heterokaryon incompatibility domain-containing protein</fullName>
    </recommendedName>
</protein>
<dbReference type="InterPro" id="IPR010730">
    <property type="entry name" value="HET"/>
</dbReference>
<name>A0A1L7XSV4_9HELO</name>
<reference evidence="2 3" key="1">
    <citation type="submission" date="2016-03" db="EMBL/GenBank/DDBJ databases">
        <authorList>
            <person name="Ploux O."/>
        </authorList>
    </citation>
    <scope>NUCLEOTIDE SEQUENCE [LARGE SCALE GENOMIC DNA]</scope>
    <source>
        <strain evidence="2 3">UAMH 11012</strain>
    </source>
</reference>
<feature type="domain" description="Heterokaryon incompatibility" evidence="1">
    <location>
        <begin position="2"/>
        <end position="47"/>
    </location>
</feature>